<organism evidence="2">
    <name type="scientific">Ornithinibacillus sp. 4-3</name>
    <dbReference type="NCBI Taxonomy" id="3231488"/>
    <lineage>
        <taxon>Bacteria</taxon>
        <taxon>Bacillati</taxon>
        <taxon>Bacillota</taxon>
        <taxon>Bacilli</taxon>
        <taxon>Bacillales</taxon>
        <taxon>Bacillaceae</taxon>
        <taxon>Ornithinibacillus</taxon>
    </lineage>
</organism>
<evidence type="ECO:0000256" key="1">
    <source>
        <dbReference type="SAM" id="MobiDB-lite"/>
    </source>
</evidence>
<feature type="region of interest" description="Disordered" evidence="1">
    <location>
        <begin position="1"/>
        <end position="42"/>
    </location>
</feature>
<evidence type="ECO:0000313" key="2">
    <source>
        <dbReference type="EMBL" id="XDK31730.1"/>
    </source>
</evidence>
<feature type="compositionally biased region" description="Basic and acidic residues" evidence="1">
    <location>
        <begin position="8"/>
        <end position="28"/>
    </location>
</feature>
<dbReference type="EMBL" id="CP162599">
    <property type="protein sequence ID" value="XDK31730.1"/>
    <property type="molecule type" value="Genomic_DNA"/>
</dbReference>
<name>A0AB39HNA5_9BACI</name>
<accession>A0AB39HNA5</accession>
<gene>
    <name evidence="2" type="ORF">AB4Y30_11930</name>
</gene>
<proteinExistence type="predicted"/>
<protein>
    <submittedName>
        <fullName evidence="2">Uncharacterized protein</fullName>
    </submittedName>
</protein>
<sequence length="137" mass="16696">MNHQPEIGSHHENPYDQRMNPHHEKSNNKEMNMQSREHTSHSKQMYETCKKFHLYFVQIQTTEGQLHDGIIEDVDNEGVTMLVPSGDMEHGEGMERQFGYGYGGYGFPRRFRRFRRVRFPFFQLHRLFFPYYYPYYY</sequence>
<reference evidence="2" key="1">
    <citation type="submission" date="2024-07" db="EMBL/GenBank/DDBJ databases">
        <title>Halotolerant mesophilic bacterium Ornithinibacillus sp. 4-3, sp. nov., isolated from soil.</title>
        <authorList>
            <person name="Sidarenka A.V."/>
            <person name="Guliayeva D.E."/>
            <person name="Leanovich S.I."/>
            <person name="Hileuskaya K.S."/>
            <person name="Akhremchuk A.E."/>
            <person name="Sikolenko M.A."/>
            <person name="Valentovich L.N."/>
        </authorList>
    </citation>
    <scope>NUCLEOTIDE SEQUENCE</scope>
    <source>
        <strain evidence="2">4-3</strain>
    </source>
</reference>
<dbReference type="RefSeq" id="WP_368652456.1">
    <property type="nucleotide sequence ID" value="NZ_CP162599.1"/>
</dbReference>
<dbReference type="AlphaFoldDB" id="A0AB39HNA5"/>